<geneLocation type="plasmid" evidence="1">
    <name>unnamed1</name>
</geneLocation>
<organism evidence="1 3">
    <name type="scientific">Stenotrophomonas maltophilia</name>
    <name type="common">Pseudomonas maltophilia</name>
    <name type="synonym">Xanthomonas maltophilia</name>
    <dbReference type="NCBI Taxonomy" id="40324"/>
    <lineage>
        <taxon>Bacteria</taxon>
        <taxon>Pseudomonadati</taxon>
        <taxon>Pseudomonadota</taxon>
        <taxon>Gammaproteobacteria</taxon>
        <taxon>Lysobacterales</taxon>
        <taxon>Lysobacteraceae</taxon>
        <taxon>Stenotrophomonas</taxon>
        <taxon>Stenotrophomonas maltophilia group</taxon>
    </lineage>
</organism>
<evidence type="ECO:0000313" key="3">
    <source>
        <dbReference type="Proteomes" id="UP000216433"/>
    </source>
</evidence>
<dbReference type="EMBL" id="NJGC01000149">
    <property type="protein sequence ID" value="PAM64628.1"/>
    <property type="molecule type" value="Genomic_DNA"/>
</dbReference>
<comment type="caution">
    <text evidence="1">The sequence shown here is derived from an EMBL/GenBank/DDBJ whole genome shotgun (WGS) entry which is preliminary data.</text>
</comment>
<gene>
    <name evidence="2" type="ORF">CEK00_09310</name>
    <name evidence="1" type="ORF">CEK00_21630</name>
</gene>
<evidence type="ECO:0000313" key="1">
    <source>
        <dbReference type="EMBL" id="PAM64628.1"/>
    </source>
</evidence>
<keyword evidence="1" id="KW-0614">Plasmid</keyword>
<reference evidence="1 3" key="1">
    <citation type="submission" date="2017-06" db="EMBL/GenBank/DDBJ databases">
        <title>Genome sequencing and assembly of Stenotrophomonas maltophilia DF07.</title>
        <authorList>
            <person name="Iyer R."/>
        </authorList>
    </citation>
    <scope>NUCLEOTIDE SEQUENCE [LARGE SCALE GENOMIC DNA]</scope>
    <source>
        <strain evidence="1 3">DF07</strain>
        <plasmid evidence="1">unnamed1</plasmid>
    </source>
</reference>
<dbReference type="AlphaFoldDB" id="A0A270MZ45"/>
<evidence type="ECO:0000313" key="2">
    <source>
        <dbReference type="EMBL" id="PAM71785.1"/>
    </source>
</evidence>
<name>A0A270MZ45_STEMA</name>
<proteinExistence type="predicted"/>
<sequence>MSQKRIYWLEFEMRDQASARMRALVCAVAESSFDATAKAEAWLRRRNFVDVNAKRCRSEAAFSGIALAPIESVLLREALKRGAAGYVRPDILVE</sequence>
<protein>
    <submittedName>
        <fullName evidence="1">Uncharacterized protein</fullName>
    </submittedName>
</protein>
<accession>A0A270MZ45</accession>
<dbReference type="RefSeq" id="WP_095377824.1">
    <property type="nucleotide sequence ID" value="NZ_NJGC01000009.1"/>
</dbReference>
<dbReference type="Proteomes" id="UP000216433">
    <property type="component" value="Unassembled WGS sequence"/>
</dbReference>
<dbReference type="EMBL" id="NJGC01000009">
    <property type="protein sequence ID" value="PAM71785.1"/>
    <property type="molecule type" value="Genomic_DNA"/>
</dbReference>